<proteinExistence type="predicted"/>
<organism evidence="2 3">
    <name type="scientific">Callipepla squamata</name>
    <name type="common">Scaled quail</name>
    <dbReference type="NCBI Taxonomy" id="9009"/>
    <lineage>
        <taxon>Eukaryota</taxon>
        <taxon>Metazoa</taxon>
        <taxon>Chordata</taxon>
        <taxon>Craniata</taxon>
        <taxon>Vertebrata</taxon>
        <taxon>Euteleostomi</taxon>
        <taxon>Archelosauria</taxon>
        <taxon>Archosauria</taxon>
        <taxon>Dinosauria</taxon>
        <taxon>Saurischia</taxon>
        <taxon>Theropoda</taxon>
        <taxon>Coelurosauria</taxon>
        <taxon>Aves</taxon>
        <taxon>Neognathae</taxon>
        <taxon>Galloanserae</taxon>
        <taxon>Galliformes</taxon>
        <taxon>Odontophoridae</taxon>
        <taxon>Callipepla</taxon>
    </lineage>
</organism>
<feature type="region of interest" description="Disordered" evidence="1">
    <location>
        <begin position="1"/>
        <end position="252"/>
    </location>
</feature>
<evidence type="ECO:0008006" key="4">
    <source>
        <dbReference type="Google" id="ProtNLM"/>
    </source>
</evidence>
<evidence type="ECO:0000256" key="1">
    <source>
        <dbReference type="SAM" id="MobiDB-lite"/>
    </source>
</evidence>
<dbReference type="OrthoDB" id="1748655at2759"/>
<dbReference type="Proteomes" id="UP000198323">
    <property type="component" value="Unassembled WGS sequence"/>
</dbReference>
<feature type="compositionally biased region" description="Low complexity" evidence="1">
    <location>
        <begin position="182"/>
        <end position="193"/>
    </location>
</feature>
<name>A0A226MN20_CALSU</name>
<accession>A0A226MN20</accession>
<feature type="compositionally biased region" description="Basic and acidic residues" evidence="1">
    <location>
        <begin position="37"/>
        <end position="82"/>
    </location>
</feature>
<gene>
    <name evidence="2" type="ORF">ASZ78_006881</name>
</gene>
<feature type="compositionally biased region" description="Basic and acidic residues" evidence="1">
    <location>
        <begin position="125"/>
        <end position="174"/>
    </location>
</feature>
<reference evidence="2 3" key="1">
    <citation type="submission" date="2016-07" db="EMBL/GenBank/DDBJ databases">
        <title>Disparate Historic Effective Population Sizes Predicted by Modern Levels of Genome Diversity for the Scaled Quail (Callipepla squamata) and the Northern Bobwhite (Colinus virginianus): Inferences from First and Second Generation Draft Genome Assemblies for Sympatric New World Quail.</title>
        <authorList>
            <person name="Oldeschulte D.L."/>
            <person name="Halley Y.A."/>
            <person name="Bhattarai E.K."/>
            <person name="Brashear W.A."/>
            <person name="Hill J."/>
            <person name="Metz R.P."/>
            <person name="Johnson C.D."/>
            <person name="Rollins D."/>
            <person name="Peterson M.J."/>
            <person name="Bickhart D.M."/>
            <person name="Decker J.E."/>
            <person name="Seabury C.M."/>
        </authorList>
    </citation>
    <scope>NUCLEOTIDE SEQUENCE [LARGE SCALE GENOMIC DNA]</scope>
    <source>
        <strain evidence="2 3">Texas</strain>
        <tissue evidence="2">Leg muscle</tissue>
    </source>
</reference>
<keyword evidence="3" id="KW-1185">Reference proteome</keyword>
<dbReference type="AlphaFoldDB" id="A0A226MN20"/>
<evidence type="ECO:0000313" key="3">
    <source>
        <dbReference type="Proteomes" id="UP000198323"/>
    </source>
</evidence>
<dbReference type="EMBL" id="MCFN01000623">
    <property type="protein sequence ID" value="OXB56687.1"/>
    <property type="molecule type" value="Genomic_DNA"/>
</dbReference>
<dbReference type="STRING" id="9009.A0A226MN20"/>
<evidence type="ECO:0000313" key="2">
    <source>
        <dbReference type="EMBL" id="OXB56687.1"/>
    </source>
</evidence>
<protein>
    <recommendedName>
        <fullName evidence="4">Eukaryotic translation initiation factor 4B</fullName>
    </recommendedName>
</protein>
<sequence length="252" mass="28759">MDRGFGGRDRYDDRSRDYDRGYNSRIGSGRRAFGSGYRRDDDYRGGSDRYDDRYERRDDRMERWGARDDYGRDDFRREDRGPTQRPKLNLKPRSAPKEEESTAAPAPQSSRAANIFGEARPVDTAAREREVEERLQKEQEKLQRQLEDDKRLERRPRERYPSSRSEDNPERSRTGSESSQSGTAGPPGTTAGTGPTGRRDATPRRPTHCSPPSFPRKDGRKEHEARAAPEPKRLEDSPASVSGVGGPDRTWG</sequence>
<feature type="compositionally biased region" description="Basic and acidic residues" evidence="1">
    <location>
        <begin position="215"/>
        <end position="236"/>
    </location>
</feature>
<comment type="caution">
    <text evidence="2">The sequence shown here is derived from an EMBL/GenBank/DDBJ whole genome shotgun (WGS) entry which is preliminary data.</text>
</comment>
<feature type="compositionally biased region" description="Basic and acidic residues" evidence="1">
    <location>
        <begin position="1"/>
        <end position="22"/>
    </location>
</feature>